<dbReference type="Gene3D" id="3.20.20.210">
    <property type="match status" value="1"/>
</dbReference>
<keyword evidence="3" id="KW-1185">Reference proteome</keyword>
<organism evidence="2 3">
    <name type="scientific">Congzhengia minquanensis</name>
    <dbReference type="NCBI Taxonomy" id="2763657"/>
    <lineage>
        <taxon>Bacteria</taxon>
        <taxon>Bacillati</taxon>
        <taxon>Bacillota</taxon>
        <taxon>Clostridia</taxon>
        <taxon>Eubacteriales</taxon>
        <taxon>Oscillospiraceae</taxon>
        <taxon>Congzhengia</taxon>
    </lineage>
</organism>
<dbReference type="PANTHER" id="PTHR47099:SF1">
    <property type="entry name" value="METHYLCOBAMIDE:COM METHYLTRANSFERASE MTBA"/>
    <property type="match status" value="1"/>
</dbReference>
<gene>
    <name evidence="2" type="ORF">H8698_12545</name>
</gene>
<evidence type="ECO:0000313" key="3">
    <source>
        <dbReference type="Proteomes" id="UP000611762"/>
    </source>
</evidence>
<sequence>MSISDGMAALNLEMPDRVPRTEYSAEFHWDLVNKVLGTNVTEKSGEEEKKTASRNFMKAWNYDLKWSTLVGSGFLTGLKTNMGHAAYRDEGADFIDNRACPFHEPEDVLNFDPLNEYGEISISEMTKQFEEHYQNNVNDYPDGVHMTGIYITCISGLIEMFGWEMLLYAAGTDPKAFGELTNRYTDWIGQHFLALANSNVPVVMIHDDIVWTEGPFLHPDWYRKYVFPNYKKMFAPLIESGKKILFTSDGTYTEFIDDIAGCGIHGFVMEPTTDMRYIAEKYGKTHAFVGNADTRILLGGTKEDIYNEVKRCMDIGKNCPGFFMAVGNHIPPNTPVENALYYNEVYEELSKR</sequence>
<dbReference type="InterPro" id="IPR000257">
    <property type="entry name" value="Uroporphyrinogen_deCOase"/>
</dbReference>
<proteinExistence type="predicted"/>
<dbReference type="Pfam" id="PF01208">
    <property type="entry name" value="URO-D"/>
    <property type="match status" value="1"/>
</dbReference>
<name>A0A926DQ67_9FIRM</name>
<evidence type="ECO:0000259" key="1">
    <source>
        <dbReference type="Pfam" id="PF01208"/>
    </source>
</evidence>
<dbReference type="InterPro" id="IPR038071">
    <property type="entry name" value="UROD/MetE-like_sf"/>
</dbReference>
<feature type="domain" description="Uroporphyrinogen decarboxylase (URO-D)" evidence="1">
    <location>
        <begin position="162"/>
        <end position="342"/>
    </location>
</feature>
<protein>
    <recommendedName>
        <fullName evidence="1">Uroporphyrinogen decarboxylase (URO-D) domain-containing protein</fullName>
    </recommendedName>
</protein>
<dbReference type="SUPFAM" id="SSF51726">
    <property type="entry name" value="UROD/MetE-like"/>
    <property type="match status" value="1"/>
</dbReference>
<dbReference type="GO" id="GO:0004853">
    <property type="term" value="F:uroporphyrinogen decarboxylase activity"/>
    <property type="evidence" value="ECO:0007669"/>
    <property type="project" value="InterPro"/>
</dbReference>
<dbReference type="GO" id="GO:0006779">
    <property type="term" value="P:porphyrin-containing compound biosynthetic process"/>
    <property type="evidence" value="ECO:0007669"/>
    <property type="project" value="InterPro"/>
</dbReference>
<reference evidence="2" key="1">
    <citation type="submission" date="2020-08" db="EMBL/GenBank/DDBJ databases">
        <title>Genome public.</title>
        <authorList>
            <person name="Liu C."/>
            <person name="Sun Q."/>
        </authorList>
    </citation>
    <scope>NUCLEOTIDE SEQUENCE</scope>
    <source>
        <strain evidence="2">H8</strain>
    </source>
</reference>
<dbReference type="InterPro" id="IPR052024">
    <property type="entry name" value="Methanogen_methyltrans"/>
</dbReference>
<dbReference type="RefSeq" id="WP_249313798.1">
    <property type="nucleotide sequence ID" value="NZ_JACRSU010000006.1"/>
</dbReference>
<dbReference type="EMBL" id="JACRSU010000006">
    <property type="protein sequence ID" value="MBC8541809.1"/>
    <property type="molecule type" value="Genomic_DNA"/>
</dbReference>
<dbReference type="PANTHER" id="PTHR47099">
    <property type="entry name" value="METHYLCOBAMIDE:COM METHYLTRANSFERASE MTBA"/>
    <property type="match status" value="1"/>
</dbReference>
<comment type="caution">
    <text evidence="2">The sequence shown here is derived from an EMBL/GenBank/DDBJ whole genome shotgun (WGS) entry which is preliminary data.</text>
</comment>
<dbReference type="AlphaFoldDB" id="A0A926DQ67"/>
<dbReference type="Proteomes" id="UP000611762">
    <property type="component" value="Unassembled WGS sequence"/>
</dbReference>
<evidence type="ECO:0000313" key="2">
    <source>
        <dbReference type="EMBL" id="MBC8541809.1"/>
    </source>
</evidence>
<accession>A0A926DQ67</accession>